<dbReference type="KEGG" id="spue:AB5L97_14355"/>
<evidence type="ECO:0000256" key="1">
    <source>
        <dbReference type="SAM" id="MobiDB-lite"/>
    </source>
</evidence>
<name>A0AB39KZY8_9MICC</name>
<sequence>MEMAHSAPTAPLHVSAAPLSLPAPDGPATRPVKALPVWVRLRFPDGSERTEKGFAKAWTRDHVLVQYVGHQGYHPAAMELWTEARWVRRRTIEPQWLGRA</sequence>
<organism evidence="2">
    <name type="scientific">Sinomonas puerhi</name>
    <dbReference type="NCBI Taxonomy" id="3238584"/>
    <lineage>
        <taxon>Bacteria</taxon>
        <taxon>Bacillati</taxon>
        <taxon>Actinomycetota</taxon>
        <taxon>Actinomycetes</taxon>
        <taxon>Micrococcales</taxon>
        <taxon>Micrococcaceae</taxon>
        <taxon>Sinomonas</taxon>
    </lineage>
</organism>
<reference evidence="2" key="1">
    <citation type="submission" date="2024-07" db="EMBL/GenBank/DDBJ databases">
        <authorList>
            <person name="fu j."/>
        </authorList>
    </citation>
    <scope>NUCLEOTIDE SEQUENCE</scope>
    <source>
        <strain evidence="2">P10A9</strain>
    </source>
</reference>
<protein>
    <submittedName>
        <fullName evidence="2">Uncharacterized protein</fullName>
    </submittedName>
</protein>
<feature type="region of interest" description="Disordered" evidence="1">
    <location>
        <begin position="1"/>
        <end position="28"/>
    </location>
</feature>
<accession>A0AB39KZY8</accession>
<gene>
    <name evidence="2" type="ORF">AB5L97_14355</name>
</gene>
<proteinExistence type="predicted"/>
<dbReference type="AlphaFoldDB" id="A0AB39KZY8"/>
<dbReference type="RefSeq" id="WP_369045144.1">
    <property type="nucleotide sequence ID" value="NZ_CP163302.1"/>
</dbReference>
<dbReference type="EMBL" id="CP163302">
    <property type="protein sequence ID" value="XDP44446.1"/>
    <property type="molecule type" value="Genomic_DNA"/>
</dbReference>
<evidence type="ECO:0000313" key="2">
    <source>
        <dbReference type="EMBL" id="XDP44446.1"/>
    </source>
</evidence>